<gene>
    <name evidence="1" type="ORF">SAMN02745176_03120</name>
</gene>
<protein>
    <submittedName>
        <fullName evidence="1">BhlA holin family protein</fullName>
    </submittedName>
</protein>
<organism evidence="1 2">
    <name type="scientific">Lutispora thermophila DSM 19022</name>
    <dbReference type="NCBI Taxonomy" id="1122184"/>
    <lineage>
        <taxon>Bacteria</taxon>
        <taxon>Bacillati</taxon>
        <taxon>Bacillota</taxon>
        <taxon>Clostridia</taxon>
        <taxon>Lutisporales</taxon>
        <taxon>Lutisporaceae</taxon>
        <taxon>Lutispora</taxon>
    </lineage>
</organism>
<proteinExistence type="predicted"/>
<dbReference type="EMBL" id="FQZS01000028">
    <property type="protein sequence ID" value="SHJ30582.1"/>
    <property type="molecule type" value="Genomic_DNA"/>
</dbReference>
<accession>A0A1M6I813</accession>
<evidence type="ECO:0000313" key="2">
    <source>
        <dbReference type="Proteomes" id="UP000184442"/>
    </source>
</evidence>
<name>A0A1M6I813_9FIRM</name>
<dbReference type="Proteomes" id="UP000184442">
    <property type="component" value="Unassembled WGS sequence"/>
</dbReference>
<dbReference type="InterPro" id="IPR024405">
    <property type="entry name" value="Phage_BhlA/UviB"/>
</dbReference>
<dbReference type="AlphaFoldDB" id="A0A1M6I813"/>
<sequence>MIQEEKEKRYQEIMTRISEKFNILEVIRSDMKQIKDQIFKNLKQWSRNKFKSERII</sequence>
<dbReference type="STRING" id="1122184.SAMN02745176_03120"/>
<reference evidence="1 2" key="1">
    <citation type="submission" date="2016-11" db="EMBL/GenBank/DDBJ databases">
        <authorList>
            <person name="Jaros S."/>
            <person name="Januszkiewicz K."/>
            <person name="Wedrychowicz H."/>
        </authorList>
    </citation>
    <scope>NUCLEOTIDE SEQUENCE [LARGE SCALE GENOMIC DNA]</scope>
    <source>
        <strain evidence="1 2">DSM 19022</strain>
    </source>
</reference>
<keyword evidence="2" id="KW-1185">Reference proteome</keyword>
<dbReference type="Pfam" id="PF10960">
    <property type="entry name" value="Holin_BhlA"/>
    <property type="match status" value="1"/>
</dbReference>
<evidence type="ECO:0000313" key="1">
    <source>
        <dbReference type="EMBL" id="SHJ30582.1"/>
    </source>
</evidence>